<feature type="transmembrane region" description="Helical" evidence="1">
    <location>
        <begin position="51"/>
        <end position="72"/>
    </location>
</feature>
<keyword evidence="1" id="KW-0812">Transmembrane</keyword>
<dbReference type="Pfam" id="PF19478">
    <property type="entry name" value="TrbL_2"/>
    <property type="match status" value="1"/>
</dbReference>
<sequence length="280" mass="30258">MESDNWIVQNLQSALNTWNDKLNEIWTLLTQDPATFKGGSIWSVMTSINGALKAIALGLLVLFFAMGIIKTCSSFTDMKKPEHVLKAFIRFVLAQGAVVYGMDLMKALFSIIQGIVTTILANASLAGGTVSQLPAEIVEKVESVGMLDSIPLWIVTLLGSLLITVLSFIMILTVYGRMFKLYMYTAIAPIPLSTFAGEPSQSVGKNFIRSYAGVCLEGAIIALACIIFSVFTSSMPAVPDTSLSAVTIVWNYVGELVFNLLILVGAVKASDRIVKEIMGL</sequence>
<keyword evidence="1" id="KW-1133">Transmembrane helix</keyword>
<evidence type="ECO:0000256" key="1">
    <source>
        <dbReference type="SAM" id="Phobius"/>
    </source>
</evidence>
<protein>
    <recommendedName>
        <fullName evidence="4">Conjugal transfer protein TrbL</fullName>
    </recommendedName>
</protein>
<evidence type="ECO:0008006" key="4">
    <source>
        <dbReference type="Google" id="ProtNLM"/>
    </source>
</evidence>
<gene>
    <name evidence="2" type="ORF">E5259_02105</name>
</gene>
<dbReference type="EMBL" id="CP039126">
    <property type="protein sequence ID" value="QMW76480.1"/>
    <property type="molecule type" value="Genomic_DNA"/>
</dbReference>
<evidence type="ECO:0000313" key="3">
    <source>
        <dbReference type="Proteomes" id="UP000515789"/>
    </source>
</evidence>
<proteinExistence type="predicted"/>
<organism evidence="2 3">
    <name type="scientific">Blautia producta</name>
    <dbReference type="NCBI Taxonomy" id="33035"/>
    <lineage>
        <taxon>Bacteria</taxon>
        <taxon>Bacillati</taxon>
        <taxon>Bacillota</taxon>
        <taxon>Clostridia</taxon>
        <taxon>Lachnospirales</taxon>
        <taxon>Lachnospiraceae</taxon>
        <taxon>Blautia</taxon>
    </lineage>
</organism>
<feature type="transmembrane region" description="Helical" evidence="1">
    <location>
        <begin position="150"/>
        <end position="175"/>
    </location>
</feature>
<feature type="transmembrane region" description="Helical" evidence="1">
    <location>
        <begin position="108"/>
        <end position="130"/>
    </location>
</feature>
<name>A0A7G5MPD7_9FIRM</name>
<dbReference type="AlphaFoldDB" id="A0A7G5MPD7"/>
<dbReference type="Proteomes" id="UP000515789">
    <property type="component" value="Chromosome"/>
</dbReference>
<dbReference type="RefSeq" id="WP_018593482.1">
    <property type="nucleotide sequence ID" value="NZ_CABLBP010000001.1"/>
</dbReference>
<feature type="transmembrane region" description="Helical" evidence="1">
    <location>
        <begin position="84"/>
        <end position="102"/>
    </location>
</feature>
<reference evidence="2 3" key="1">
    <citation type="submission" date="2019-04" db="EMBL/GenBank/DDBJ databases">
        <authorList>
            <person name="Schori C."/>
            <person name="Ahrens C."/>
        </authorList>
    </citation>
    <scope>NUCLEOTIDE SEQUENCE [LARGE SCALE GENOMIC DNA]</scope>
    <source>
        <strain evidence="2 3">DSM 2950</strain>
    </source>
</reference>
<accession>A0A7G5MPD7</accession>
<keyword evidence="1" id="KW-0472">Membrane</keyword>
<dbReference type="InterPro" id="IPR045798">
    <property type="entry name" value="TrbL_Firmicutes"/>
</dbReference>
<evidence type="ECO:0000313" key="2">
    <source>
        <dbReference type="EMBL" id="QMW76480.1"/>
    </source>
</evidence>
<feature type="transmembrane region" description="Helical" evidence="1">
    <location>
        <begin position="210"/>
        <end position="231"/>
    </location>
</feature>
<feature type="transmembrane region" description="Helical" evidence="1">
    <location>
        <begin position="243"/>
        <end position="267"/>
    </location>
</feature>
<dbReference type="GeneID" id="75052840"/>